<gene>
    <name evidence="12" type="primary">mshC_2</name>
    <name evidence="10" type="synonym">mshC</name>
    <name evidence="12" type="ORF">GCM10020369_73030</name>
</gene>
<evidence type="ECO:0000259" key="11">
    <source>
        <dbReference type="Pfam" id="PF01406"/>
    </source>
</evidence>
<feature type="binding site" evidence="10">
    <location>
        <position position="226"/>
    </location>
    <ligand>
        <name>L-cysteinyl-5'-AMP</name>
        <dbReference type="ChEBI" id="CHEBI:144924"/>
    </ligand>
</feature>
<organism evidence="12 13">
    <name type="scientific">Cryptosporangium minutisporangium</name>
    <dbReference type="NCBI Taxonomy" id="113569"/>
    <lineage>
        <taxon>Bacteria</taxon>
        <taxon>Bacillati</taxon>
        <taxon>Actinomycetota</taxon>
        <taxon>Actinomycetes</taxon>
        <taxon>Cryptosporangiales</taxon>
        <taxon>Cryptosporangiaceae</taxon>
        <taxon>Cryptosporangium</taxon>
    </lineage>
</organism>
<dbReference type="CDD" id="cd00672">
    <property type="entry name" value="CysRS_core"/>
    <property type="match status" value="1"/>
</dbReference>
<evidence type="ECO:0000256" key="5">
    <source>
        <dbReference type="ARBA" id="ARBA00022723"/>
    </source>
</evidence>
<keyword evidence="13" id="KW-1185">Reference proteome</keyword>
<dbReference type="EMBL" id="BAAAYN010000056">
    <property type="protein sequence ID" value="GAA3396418.1"/>
    <property type="molecule type" value="Genomic_DNA"/>
</dbReference>
<keyword evidence="4 10" id="KW-0436">Ligase</keyword>
<evidence type="ECO:0000313" key="13">
    <source>
        <dbReference type="Proteomes" id="UP001501676"/>
    </source>
</evidence>
<reference evidence="13" key="1">
    <citation type="journal article" date="2019" name="Int. J. Syst. Evol. Microbiol.">
        <title>The Global Catalogue of Microorganisms (GCM) 10K type strain sequencing project: providing services to taxonomists for standard genome sequencing and annotation.</title>
        <authorList>
            <consortium name="The Broad Institute Genomics Platform"/>
            <consortium name="The Broad Institute Genome Sequencing Center for Infectious Disease"/>
            <person name="Wu L."/>
            <person name="Ma J."/>
        </authorList>
    </citation>
    <scope>NUCLEOTIDE SEQUENCE [LARGE SCALE GENOMIC DNA]</scope>
    <source>
        <strain evidence="13">JCM 9458</strain>
    </source>
</reference>
<feature type="short sequence motif" description="'ERGGDP' region" evidence="10">
    <location>
        <begin position="186"/>
        <end position="191"/>
    </location>
</feature>
<dbReference type="SUPFAM" id="SSF52374">
    <property type="entry name" value="Nucleotidylyl transferase"/>
    <property type="match status" value="1"/>
</dbReference>
<feature type="binding site" evidence="10">
    <location>
        <position position="255"/>
    </location>
    <ligand>
        <name>Zn(2+)</name>
        <dbReference type="ChEBI" id="CHEBI:29105"/>
    </ligand>
</feature>
<sequence length="412" mass="44966">MQSWPRPDVPLLPGTGIPLRLYDSATREVRPTAPGPTARMYVCGITPYDATHLGHAATYLTFDLVNRVWRDGGHDVDYVQNVTDVDDPLFERANRDGEDWIVLGMRETALFREDMTALRVLPPAHYVGVVEAVEEIAELVEKLVSIGVAYRIEDGSGDVYQDIHGAGRFGYESGYDAETMARFFAERGGDPDRPGKRDPLDPLLWRGAREGEPSWPSPVGPGRPGWHVECAAIAVNRLGMGIDVQGGGSDLIFPHHEMSALHAEAAADQWPFARHYVHAGMIGLDGEKMSKSRGNLVFVSRLRGDRVDPMAIRLALLSGHYRTDRSWTPAVLEEAQARLARWRDATALAAGPSAVELLARVRERLADDLDSPAAVQAVDRWADEALSGGAQSDPSAPALVRSTVDALLGIAL</sequence>
<dbReference type="Proteomes" id="UP001501676">
    <property type="component" value="Unassembled WGS sequence"/>
</dbReference>
<feature type="binding site" evidence="10">
    <location>
        <position position="230"/>
    </location>
    <ligand>
        <name>Zn(2+)</name>
        <dbReference type="ChEBI" id="CHEBI:29105"/>
    </ligand>
</feature>
<dbReference type="Gene3D" id="3.40.50.620">
    <property type="entry name" value="HUPs"/>
    <property type="match status" value="1"/>
</dbReference>
<feature type="short sequence motif" description="'HIGH' region" evidence="10">
    <location>
        <begin position="45"/>
        <end position="55"/>
    </location>
</feature>
<feature type="binding site" evidence="10">
    <location>
        <begin position="248"/>
        <end position="250"/>
    </location>
    <ligand>
        <name>L-cysteinyl-5'-AMP</name>
        <dbReference type="ChEBI" id="CHEBI:144924"/>
    </ligand>
</feature>
<dbReference type="InterPro" id="IPR032678">
    <property type="entry name" value="tRNA-synt_1_cat_dom"/>
</dbReference>
<evidence type="ECO:0000256" key="10">
    <source>
        <dbReference type="HAMAP-Rule" id="MF_01697"/>
    </source>
</evidence>
<dbReference type="InterPro" id="IPR024909">
    <property type="entry name" value="Cys-tRNA/MSH_ligase"/>
</dbReference>
<comment type="subunit">
    <text evidence="3 10">Monomer.</text>
</comment>
<comment type="catalytic activity">
    <reaction evidence="9 10">
        <text>1D-myo-inositol 2-amino-2-deoxy-alpha-D-glucopyranoside + L-cysteine + ATP = 1D-myo-inositol 2-(L-cysteinylamino)-2-deoxy-alpha-D-glucopyranoside + AMP + diphosphate + H(+)</text>
        <dbReference type="Rhea" id="RHEA:26176"/>
        <dbReference type="ChEBI" id="CHEBI:15378"/>
        <dbReference type="ChEBI" id="CHEBI:30616"/>
        <dbReference type="ChEBI" id="CHEBI:33019"/>
        <dbReference type="ChEBI" id="CHEBI:35235"/>
        <dbReference type="ChEBI" id="CHEBI:58886"/>
        <dbReference type="ChEBI" id="CHEBI:58887"/>
        <dbReference type="ChEBI" id="CHEBI:456215"/>
        <dbReference type="EC" id="6.3.1.13"/>
    </reaction>
</comment>
<evidence type="ECO:0000256" key="6">
    <source>
        <dbReference type="ARBA" id="ARBA00022741"/>
    </source>
</evidence>
<dbReference type="InterPro" id="IPR017812">
    <property type="entry name" value="Mycothiol_ligase_MshC"/>
</dbReference>
<comment type="similarity">
    <text evidence="2 10">Belongs to the class-I aminoacyl-tRNA synthetase family. MshC subfamily.</text>
</comment>
<accession>A0ABP6T912</accession>
<feature type="binding site" evidence="10">
    <location>
        <begin position="81"/>
        <end position="83"/>
    </location>
    <ligand>
        <name>L-cysteinyl-5'-AMP</name>
        <dbReference type="ChEBI" id="CHEBI:144924"/>
    </ligand>
</feature>
<dbReference type="EC" id="6.3.1.13" evidence="10"/>
<feature type="binding site" evidence="10">
    <location>
        <position position="43"/>
    </location>
    <ligand>
        <name>Zn(2+)</name>
        <dbReference type="ChEBI" id="CHEBI:29105"/>
    </ligand>
</feature>
<dbReference type="RefSeq" id="WP_345732865.1">
    <property type="nucleotide sequence ID" value="NZ_BAAAYN010000056.1"/>
</dbReference>
<keyword evidence="5 10" id="KW-0479">Metal-binding</keyword>
<comment type="caution">
    <text evidence="12">The sequence shown here is derived from an EMBL/GenBank/DDBJ whole genome shotgun (WGS) entry which is preliminary data.</text>
</comment>
<proteinExistence type="inferred from homology"/>
<keyword evidence="8 10" id="KW-0067">ATP-binding</keyword>
<evidence type="ECO:0000313" key="12">
    <source>
        <dbReference type="EMBL" id="GAA3396418.1"/>
    </source>
</evidence>
<feature type="binding site" evidence="10">
    <location>
        <begin position="43"/>
        <end position="46"/>
    </location>
    <ligand>
        <name>L-cysteinyl-5'-AMP</name>
        <dbReference type="ChEBI" id="CHEBI:144924"/>
    </ligand>
</feature>
<feature type="binding site" evidence="10">
    <location>
        <position position="58"/>
    </location>
    <ligand>
        <name>L-cysteinyl-5'-AMP</name>
        <dbReference type="ChEBI" id="CHEBI:144924"/>
    </ligand>
</feature>
<name>A0ABP6T912_9ACTN</name>
<dbReference type="Pfam" id="PF01406">
    <property type="entry name" value="tRNA-synt_1e"/>
    <property type="match status" value="1"/>
</dbReference>
<feature type="domain" description="tRNA synthetases class I catalytic" evidence="11">
    <location>
        <begin position="38"/>
        <end position="336"/>
    </location>
</feature>
<dbReference type="HAMAP" id="MF_01697">
    <property type="entry name" value="MshC"/>
    <property type="match status" value="1"/>
</dbReference>
<comment type="cofactor">
    <cofactor evidence="10">
        <name>Zn(2+)</name>
        <dbReference type="ChEBI" id="CHEBI:29105"/>
    </cofactor>
    <text evidence="10">Binds 1 zinc ion per subunit.</text>
</comment>
<evidence type="ECO:0000256" key="4">
    <source>
        <dbReference type="ARBA" id="ARBA00022598"/>
    </source>
</evidence>
<dbReference type="Gene3D" id="1.20.120.640">
    <property type="entry name" value="Anticodon-binding domain of a subclass of class I aminoacyl-tRNA synthetases"/>
    <property type="match status" value="1"/>
</dbReference>
<keyword evidence="7 10" id="KW-0862">Zinc</keyword>
<evidence type="ECO:0000256" key="3">
    <source>
        <dbReference type="ARBA" id="ARBA00011245"/>
    </source>
</evidence>
<protein>
    <recommendedName>
        <fullName evidence="10">L-cysteine:1D-myo-inositol 2-amino-2-deoxy-alpha-D-glucopyranoside ligase</fullName>
        <shortName evidence="10">L-Cys:GlcN-Ins ligase</shortName>
        <ecNumber evidence="10">6.3.1.13</ecNumber>
    </recommendedName>
    <alternativeName>
        <fullName evidence="10">Mycothiol ligase</fullName>
        <shortName evidence="10">MSH ligase</shortName>
    </alternativeName>
</protein>
<evidence type="ECO:0000256" key="1">
    <source>
        <dbReference type="ARBA" id="ARBA00003679"/>
    </source>
</evidence>
<dbReference type="GO" id="GO:0016874">
    <property type="term" value="F:ligase activity"/>
    <property type="evidence" value="ECO:0007669"/>
    <property type="project" value="UniProtKB-KW"/>
</dbReference>
<feature type="binding site" evidence="10">
    <location>
        <position position="282"/>
    </location>
    <ligand>
        <name>L-cysteinyl-5'-AMP</name>
        <dbReference type="ChEBI" id="CHEBI:144924"/>
    </ligand>
</feature>
<comment type="function">
    <text evidence="1 10">Catalyzes the ATP-dependent condensation of GlcN-Ins and L-cysteine to form L-Cys-GlcN-Ins.</text>
</comment>
<keyword evidence="6 10" id="KW-0547">Nucleotide-binding</keyword>
<dbReference type="NCBIfam" id="TIGR03447">
    <property type="entry name" value="mycothiol_MshC"/>
    <property type="match status" value="1"/>
</dbReference>
<evidence type="ECO:0000256" key="2">
    <source>
        <dbReference type="ARBA" id="ARBA00007723"/>
    </source>
</evidence>
<evidence type="ECO:0000256" key="9">
    <source>
        <dbReference type="ARBA" id="ARBA00048350"/>
    </source>
</evidence>
<feature type="short sequence motif" description="'KMSKS' region" evidence="10">
    <location>
        <begin position="288"/>
        <end position="292"/>
    </location>
</feature>
<evidence type="ECO:0000256" key="7">
    <source>
        <dbReference type="ARBA" id="ARBA00022833"/>
    </source>
</evidence>
<dbReference type="PRINTS" id="PR00983">
    <property type="entry name" value="TRNASYNTHCYS"/>
</dbReference>
<dbReference type="PANTHER" id="PTHR10890:SF3">
    <property type="entry name" value="CYSTEINE--TRNA LIGASE, CYTOPLASMIC"/>
    <property type="match status" value="1"/>
</dbReference>
<dbReference type="PANTHER" id="PTHR10890">
    <property type="entry name" value="CYSTEINYL-TRNA SYNTHETASE"/>
    <property type="match status" value="1"/>
</dbReference>
<evidence type="ECO:0000256" key="8">
    <source>
        <dbReference type="ARBA" id="ARBA00022840"/>
    </source>
</evidence>
<dbReference type="InterPro" id="IPR014729">
    <property type="entry name" value="Rossmann-like_a/b/a_fold"/>
</dbReference>